<feature type="domain" description="Amidase" evidence="9">
    <location>
        <begin position="24"/>
        <end position="465"/>
    </location>
</feature>
<dbReference type="EC" id="6.3.5.7" evidence="8"/>
<evidence type="ECO:0000256" key="3">
    <source>
        <dbReference type="ARBA" id="ARBA00022741"/>
    </source>
</evidence>
<dbReference type="GO" id="GO:0006412">
    <property type="term" value="P:translation"/>
    <property type="evidence" value="ECO:0007669"/>
    <property type="project" value="UniProtKB-UniRule"/>
</dbReference>
<evidence type="ECO:0000256" key="7">
    <source>
        <dbReference type="ARBA" id="ARBA00047407"/>
    </source>
</evidence>
<organism evidence="10 11">
    <name type="scientific">Clostridium thermopalmarium DSM 5974</name>
    <dbReference type="NCBI Taxonomy" id="1121340"/>
    <lineage>
        <taxon>Bacteria</taxon>
        <taxon>Bacillati</taxon>
        <taxon>Bacillota</taxon>
        <taxon>Clostridia</taxon>
        <taxon>Eubacteriales</taxon>
        <taxon>Clostridiaceae</taxon>
        <taxon>Clostridium</taxon>
    </lineage>
</organism>
<keyword evidence="3 8" id="KW-0547">Nucleotide-binding</keyword>
<dbReference type="InterPro" id="IPR020556">
    <property type="entry name" value="Amidase_CS"/>
</dbReference>
<dbReference type="InterPro" id="IPR000120">
    <property type="entry name" value="Amidase"/>
</dbReference>
<dbReference type="GO" id="GO:0050567">
    <property type="term" value="F:glutaminyl-tRNA synthase (glutamine-hydrolyzing) activity"/>
    <property type="evidence" value="ECO:0007669"/>
    <property type="project" value="UniProtKB-UniRule"/>
</dbReference>
<sequence>MEIYKMKAHELRDMIKNKEIKVEEVVGTFIERISKVEGKLEAWLYIDEEKALVKAKELDKKIASGEELEGLWGIPVGIKDNISVKNMKNTCASKMLENYIAPYDAYVVSKIKEKHGIILGKLNMDEFGMGSSTENSAFKKTKNPWDLRKVPGGSSGGSAAAVASREVPLALGSDTGGSVRQPAAFCGVVGLKPTYGRVSRYGLTAFGSTLDQVGTFGADVEDCALLTEVISGFDRRDSTSANIPVPNYIQSLSKNLKGKKIGVPKELFCGNLQEEVTSAIREALGVLQDNGAEIRECSLPFIEYSLADYYIISSAEASSNLARFDGVRYGFRTKDAKTLEELYIKSRSEGFGEEVKRRIMLGTYVLSKGYYDAYYRKALKVRQLIKEDFKKVFKEFHAVISPTSPTIAFDFNEKSKDIMAMYSADIYTVPINLAGLPAISVPCGFVKNLPVGLQIIGDYFKEDNLFNIAYSYEQSTQWHKKIPNI</sequence>
<comment type="catalytic activity">
    <reaction evidence="7 8">
        <text>L-glutamyl-tRNA(Gln) + L-glutamine + ATP + H2O = L-glutaminyl-tRNA(Gln) + L-glutamate + ADP + phosphate + H(+)</text>
        <dbReference type="Rhea" id="RHEA:17521"/>
        <dbReference type="Rhea" id="RHEA-COMP:9681"/>
        <dbReference type="Rhea" id="RHEA-COMP:9684"/>
        <dbReference type="ChEBI" id="CHEBI:15377"/>
        <dbReference type="ChEBI" id="CHEBI:15378"/>
        <dbReference type="ChEBI" id="CHEBI:29985"/>
        <dbReference type="ChEBI" id="CHEBI:30616"/>
        <dbReference type="ChEBI" id="CHEBI:43474"/>
        <dbReference type="ChEBI" id="CHEBI:58359"/>
        <dbReference type="ChEBI" id="CHEBI:78520"/>
        <dbReference type="ChEBI" id="CHEBI:78521"/>
        <dbReference type="ChEBI" id="CHEBI:456216"/>
        <dbReference type="EC" id="6.3.5.7"/>
    </reaction>
</comment>
<proteinExistence type="inferred from homology"/>
<dbReference type="GO" id="GO:0005524">
    <property type="term" value="F:ATP binding"/>
    <property type="evidence" value="ECO:0007669"/>
    <property type="project" value="UniProtKB-KW"/>
</dbReference>
<dbReference type="NCBIfam" id="TIGR00132">
    <property type="entry name" value="gatA"/>
    <property type="match status" value="1"/>
</dbReference>
<dbReference type="OrthoDB" id="9811471at2"/>
<keyword evidence="11" id="KW-1185">Reference proteome</keyword>
<dbReference type="Pfam" id="PF01425">
    <property type="entry name" value="Amidase"/>
    <property type="match status" value="1"/>
</dbReference>
<keyword evidence="2 8" id="KW-0436">Ligase</keyword>
<dbReference type="PANTHER" id="PTHR11895">
    <property type="entry name" value="TRANSAMIDASE"/>
    <property type="match status" value="1"/>
</dbReference>
<evidence type="ECO:0000256" key="2">
    <source>
        <dbReference type="ARBA" id="ARBA00022598"/>
    </source>
</evidence>
<dbReference type="InterPro" id="IPR004412">
    <property type="entry name" value="GatA"/>
</dbReference>
<dbReference type="AlphaFoldDB" id="A0A2T0APP0"/>
<protein>
    <recommendedName>
        <fullName evidence="8">Glutamyl-tRNA(Gln) amidotransferase subunit A</fullName>
        <shortName evidence="8">Glu-ADT subunit A</shortName>
        <ecNumber evidence="8">6.3.5.7</ecNumber>
    </recommendedName>
</protein>
<evidence type="ECO:0000256" key="4">
    <source>
        <dbReference type="ARBA" id="ARBA00022840"/>
    </source>
</evidence>
<comment type="caution">
    <text evidence="10">The sequence shown here is derived from an EMBL/GenBank/DDBJ whole genome shotgun (WGS) entry which is preliminary data.</text>
</comment>
<dbReference type="Gene3D" id="3.90.1300.10">
    <property type="entry name" value="Amidase signature (AS) domain"/>
    <property type="match status" value="1"/>
</dbReference>
<dbReference type="Proteomes" id="UP000239614">
    <property type="component" value="Unassembled WGS sequence"/>
</dbReference>
<dbReference type="GO" id="GO:0030956">
    <property type="term" value="C:glutamyl-tRNA(Gln) amidotransferase complex"/>
    <property type="evidence" value="ECO:0007669"/>
    <property type="project" value="InterPro"/>
</dbReference>
<comment type="function">
    <text evidence="6 8">Allows the formation of correctly charged Gln-tRNA(Gln) through the transamidation of misacylated Glu-tRNA(Gln) in organisms which lack glutaminyl-tRNA synthetase. The reaction takes place in the presence of glutamine and ATP through an activated gamma-phospho-Glu-tRNA(Gln).</text>
</comment>
<evidence type="ECO:0000256" key="8">
    <source>
        <dbReference type="HAMAP-Rule" id="MF_00120"/>
    </source>
</evidence>
<comment type="subunit">
    <text evidence="8">Heterotrimer of A, B and C subunits.</text>
</comment>
<evidence type="ECO:0000256" key="1">
    <source>
        <dbReference type="ARBA" id="ARBA00008069"/>
    </source>
</evidence>
<dbReference type="RefSeq" id="WP_106024571.1">
    <property type="nucleotide sequence ID" value="NZ_PVXN01000053.1"/>
</dbReference>
<dbReference type="EMBL" id="PVXN01000053">
    <property type="protein sequence ID" value="PRR70989.1"/>
    <property type="molecule type" value="Genomic_DNA"/>
</dbReference>
<evidence type="ECO:0000256" key="6">
    <source>
        <dbReference type="ARBA" id="ARBA00025295"/>
    </source>
</evidence>
<keyword evidence="5 8" id="KW-0648">Protein biosynthesis</keyword>
<dbReference type="GO" id="GO:0016740">
    <property type="term" value="F:transferase activity"/>
    <property type="evidence" value="ECO:0007669"/>
    <property type="project" value="UniProtKB-KW"/>
</dbReference>
<feature type="active site" description="Charge relay system" evidence="8">
    <location>
        <position position="154"/>
    </location>
</feature>
<feature type="active site" description="Charge relay system" evidence="8">
    <location>
        <position position="79"/>
    </location>
</feature>
<feature type="active site" description="Acyl-ester intermediate" evidence="8">
    <location>
        <position position="178"/>
    </location>
</feature>
<dbReference type="SUPFAM" id="SSF75304">
    <property type="entry name" value="Amidase signature (AS) enzymes"/>
    <property type="match status" value="1"/>
</dbReference>
<comment type="similarity">
    <text evidence="1 8">Belongs to the amidase family. GatA subfamily.</text>
</comment>
<keyword evidence="4 8" id="KW-0067">ATP-binding</keyword>
<reference evidence="10 11" key="1">
    <citation type="submission" date="2018-03" db="EMBL/GenBank/DDBJ databases">
        <title>Genome sequence of Clostridium thermopalmarium DSM 5974.</title>
        <authorList>
            <person name="Poehlein A."/>
            <person name="Daniel R."/>
        </authorList>
    </citation>
    <scope>NUCLEOTIDE SEQUENCE [LARGE SCALE GENOMIC DNA]</scope>
    <source>
        <strain evidence="10 11">DSM 5974</strain>
    </source>
</reference>
<evidence type="ECO:0000256" key="5">
    <source>
        <dbReference type="ARBA" id="ARBA00022917"/>
    </source>
</evidence>
<evidence type="ECO:0000313" key="10">
    <source>
        <dbReference type="EMBL" id="PRR70989.1"/>
    </source>
</evidence>
<gene>
    <name evidence="8 10" type="primary">gatA</name>
    <name evidence="10" type="ORF">CPAL_20790</name>
</gene>
<dbReference type="PROSITE" id="PS00571">
    <property type="entry name" value="AMIDASES"/>
    <property type="match status" value="1"/>
</dbReference>
<dbReference type="PANTHER" id="PTHR11895:SF151">
    <property type="entry name" value="GLUTAMYL-TRNA(GLN) AMIDOTRANSFERASE SUBUNIT A"/>
    <property type="match status" value="1"/>
</dbReference>
<accession>A0A2T0APP0</accession>
<name>A0A2T0APP0_9CLOT</name>
<evidence type="ECO:0000259" key="9">
    <source>
        <dbReference type="Pfam" id="PF01425"/>
    </source>
</evidence>
<evidence type="ECO:0000313" key="11">
    <source>
        <dbReference type="Proteomes" id="UP000239614"/>
    </source>
</evidence>
<dbReference type="InterPro" id="IPR036928">
    <property type="entry name" value="AS_sf"/>
</dbReference>
<dbReference type="InterPro" id="IPR023631">
    <property type="entry name" value="Amidase_dom"/>
</dbReference>
<keyword evidence="10" id="KW-0808">Transferase</keyword>
<dbReference type="HAMAP" id="MF_00120">
    <property type="entry name" value="GatA"/>
    <property type="match status" value="1"/>
</dbReference>